<feature type="compositionally biased region" description="Basic and acidic residues" evidence="1">
    <location>
        <begin position="33"/>
        <end position="42"/>
    </location>
</feature>
<feature type="region of interest" description="Disordered" evidence="1">
    <location>
        <begin position="1"/>
        <end position="160"/>
    </location>
</feature>
<evidence type="ECO:0000313" key="2">
    <source>
        <dbReference type="EMBL" id="TKC43099.1"/>
    </source>
</evidence>
<protein>
    <recommendedName>
        <fullName evidence="4">Small lysine rich protein 1</fullName>
    </recommendedName>
</protein>
<name>A0A4U1F1J0_MONMO</name>
<feature type="compositionally biased region" description="Basic and acidic residues" evidence="1">
    <location>
        <begin position="115"/>
        <end position="126"/>
    </location>
</feature>
<evidence type="ECO:0008006" key="4">
    <source>
        <dbReference type="Google" id="ProtNLM"/>
    </source>
</evidence>
<dbReference type="PANTHER" id="PTHR37932:SF1">
    <property type="entry name" value="SMALL LYSINE-RICH PROTEIN 1"/>
    <property type="match status" value="1"/>
</dbReference>
<accession>A0A4U1F1J0</accession>
<dbReference type="EMBL" id="RWIC01000497">
    <property type="protein sequence ID" value="TKC43099.1"/>
    <property type="molecule type" value="Genomic_DNA"/>
</dbReference>
<proteinExistence type="predicted"/>
<dbReference type="Proteomes" id="UP000308365">
    <property type="component" value="Unassembled WGS sequence"/>
</dbReference>
<evidence type="ECO:0000256" key="1">
    <source>
        <dbReference type="SAM" id="MobiDB-lite"/>
    </source>
</evidence>
<dbReference type="PANTHER" id="PTHR37932">
    <property type="entry name" value="SMALL LYSINE-RICH PROTEIN 1"/>
    <property type="match status" value="1"/>
</dbReference>
<feature type="compositionally biased region" description="Basic residues" evidence="1">
    <location>
        <begin position="82"/>
        <end position="92"/>
    </location>
</feature>
<feature type="non-terminal residue" evidence="2">
    <location>
        <position position="1"/>
    </location>
</feature>
<gene>
    <name evidence="2" type="ORF">EI555_007244</name>
</gene>
<sequence>AQSQPPPRGARVPGVRNLSRSRARAARPAGDGGRSHKGDCGRAGRAGLSPTAGRQAPVSWQQVNTVRPRPPRRAPRGVLLAARRHPRARRFSPRGALVRDAQPATRCAPRPPRAAPRERAPEKRGEVPGLRPFGGESGGGSPVSRRNGRGGADPKRRGELGSLSGLGIYATLTCSTEKALPCQSRGKKQKKPEVDILSPAAMLNLYYIVHNVAGCLHLRGFRWPGATKSKKGKNKT</sequence>
<evidence type="ECO:0000313" key="3">
    <source>
        <dbReference type="Proteomes" id="UP000308365"/>
    </source>
</evidence>
<dbReference type="AlphaFoldDB" id="A0A4U1F1J0"/>
<comment type="caution">
    <text evidence="2">The sequence shown here is derived from an EMBL/GenBank/DDBJ whole genome shotgun (WGS) entry which is preliminary data.</text>
</comment>
<reference evidence="3" key="1">
    <citation type="journal article" date="2019" name="IScience">
        <title>Narwhal Genome Reveals Long-Term Low Genetic Diversity despite Current Large Abundance Size.</title>
        <authorList>
            <person name="Westbury M.V."/>
            <person name="Petersen B."/>
            <person name="Garde E."/>
            <person name="Heide-Jorgensen M.P."/>
            <person name="Lorenzen E.D."/>
        </authorList>
    </citation>
    <scope>NUCLEOTIDE SEQUENCE [LARGE SCALE GENOMIC DNA]</scope>
</reference>
<dbReference type="InterPro" id="IPR037760">
    <property type="entry name" value="SMKR1"/>
</dbReference>
<organism evidence="2 3">
    <name type="scientific">Monodon monoceros</name>
    <name type="common">Narwhal</name>
    <name type="synonym">Ceratodon monodon</name>
    <dbReference type="NCBI Taxonomy" id="40151"/>
    <lineage>
        <taxon>Eukaryota</taxon>
        <taxon>Metazoa</taxon>
        <taxon>Chordata</taxon>
        <taxon>Craniata</taxon>
        <taxon>Vertebrata</taxon>
        <taxon>Euteleostomi</taxon>
        <taxon>Mammalia</taxon>
        <taxon>Eutheria</taxon>
        <taxon>Laurasiatheria</taxon>
        <taxon>Artiodactyla</taxon>
        <taxon>Whippomorpha</taxon>
        <taxon>Cetacea</taxon>
        <taxon>Odontoceti</taxon>
        <taxon>Monodontidae</taxon>
        <taxon>Monodon</taxon>
    </lineage>
</organism>